<dbReference type="Gene3D" id="3.40.50.720">
    <property type="entry name" value="NAD(P)-binding Rossmann-like Domain"/>
    <property type="match status" value="1"/>
</dbReference>
<dbReference type="InterPro" id="IPR000878">
    <property type="entry name" value="4pyrrol_Mease"/>
</dbReference>
<keyword evidence="5 15" id="KW-0808">Transferase</keyword>
<dbReference type="NCBIfam" id="TIGR01470">
    <property type="entry name" value="cysG_Nterm"/>
    <property type="match status" value="1"/>
</dbReference>
<keyword evidence="21" id="KW-1185">Reference proteome</keyword>
<feature type="region of interest" description="Uroporphyrinogen-III C-methyltransferase" evidence="15">
    <location>
        <begin position="218"/>
        <end position="469"/>
    </location>
</feature>
<evidence type="ECO:0000256" key="3">
    <source>
        <dbReference type="ARBA" id="ARBA00022573"/>
    </source>
</evidence>
<evidence type="ECO:0000256" key="4">
    <source>
        <dbReference type="ARBA" id="ARBA00022603"/>
    </source>
</evidence>
<evidence type="ECO:0000256" key="7">
    <source>
        <dbReference type="ARBA" id="ARBA00023002"/>
    </source>
</evidence>
<feature type="binding site" evidence="15">
    <location>
        <begin position="43"/>
        <end position="44"/>
    </location>
    <ligand>
        <name>NAD(+)</name>
        <dbReference type="ChEBI" id="CHEBI:57540"/>
    </ligand>
</feature>
<dbReference type="InterPro" id="IPR019478">
    <property type="entry name" value="Sirohaem_synthase_dimer_dom"/>
</dbReference>
<comment type="pathway">
    <text evidence="15">Cofactor biosynthesis; adenosylcobalamin biosynthesis; sirohydrochlorin from precorrin-2: step 1/1.</text>
</comment>
<keyword evidence="7 15" id="KW-0560">Oxidoreductase</keyword>
<dbReference type="FunFam" id="3.40.1010.10:FF:000001">
    <property type="entry name" value="Siroheme synthase"/>
    <property type="match status" value="1"/>
</dbReference>
<evidence type="ECO:0000256" key="10">
    <source>
        <dbReference type="ARBA" id="ARBA00023244"/>
    </source>
</evidence>
<dbReference type="EC" id="4.99.1.4" evidence="15"/>
<comment type="similarity">
    <text evidence="15">In the N-terminal section; belongs to the precorrin-2 dehydrogenase / sirohydrochlorin ferrochelatase family.</text>
</comment>
<comment type="pathway">
    <text evidence="15">Porphyrin-containing compound metabolism; siroheme biosynthesis; siroheme from sirohydrochlorin: step 1/1.</text>
</comment>
<dbReference type="InterPro" id="IPR006366">
    <property type="entry name" value="CobA/CysG_C"/>
</dbReference>
<dbReference type="PANTHER" id="PTHR45790">
    <property type="entry name" value="SIROHEME SYNTHASE-RELATED"/>
    <property type="match status" value="1"/>
</dbReference>
<dbReference type="PANTHER" id="PTHR45790:SF1">
    <property type="entry name" value="SIROHEME SYNTHASE"/>
    <property type="match status" value="1"/>
</dbReference>
<evidence type="ECO:0000256" key="16">
    <source>
        <dbReference type="PIRSR" id="PIRSR036426-1"/>
    </source>
</evidence>
<feature type="binding site" evidence="15">
    <location>
        <position position="387"/>
    </location>
    <ligand>
        <name>S-adenosyl-L-methionine</name>
        <dbReference type="ChEBI" id="CHEBI:59789"/>
    </ligand>
</feature>
<dbReference type="InterPro" id="IPR036291">
    <property type="entry name" value="NAD(P)-bd_dom_sf"/>
</dbReference>
<dbReference type="UniPathway" id="UPA00148">
    <property type="reaction ID" value="UER00211"/>
</dbReference>
<evidence type="ECO:0000256" key="17">
    <source>
        <dbReference type="RuleBase" id="RU003960"/>
    </source>
</evidence>
<evidence type="ECO:0000256" key="13">
    <source>
        <dbReference type="ARBA" id="ARBA00047561"/>
    </source>
</evidence>
<feature type="region of interest" description="Precorrin-2 dehydrogenase / sirohydrochlorin ferrochelatase" evidence="15">
    <location>
        <begin position="1"/>
        <end position="203"/>
    </location>
</feature>
<dbReference type="GO" id="GO:0032259">
    <property type="term" value="P:methylation"/>
    <property type="evidence" value="ECO:0007669"/>
    <property type="project" value="UniProtKB-KW"/>
</dbReference>
<dbReference type="CDD" id="cd11642">
    <property type="entry name" value="SUMT"/>
    <property type="match status" value="1"/>
</dbReference>
<evidence type="ECO:0000256" key="5">
    <source>
        <dbReference type="ARBA" id="ARBA00022679"/>
    </source>
</evidence>
<dbReference type="InterPro" id="IPR003043">
    <property type="entry name" value="Uropor_MeTrfase_CS"/>
</dbReference>
<evidence type="ECO:0000259" key="19">
    <source>
        <dbReference type="Pfam" id="PF10414"/>
    </source>
</evidence>
<dbReference type="PROSITE" id="PS00840">
    <property type="entry name" value="SUMT_2"/>
    <property type="match status" value="1"/>
</dbReference>
<comment type="pathway">
    <text evidence="12 15">Porphyrin-containing compound metabolism; siroheme biosynthesis; precorrin-2 from uroporphyrinogen III: step 1/1.</text>
</comment>
<keyword evidence="3 15" id="KW-0169">Cobalamin biosynthesis</keyword>
<dbReference type="GO" id="GO:0051266">
    <property type="term" value="F:sirohydrochlorin ferrochelatase activity"/>
    <property type="evidence" value="ECO:0007669"/>
    <property type="project" value="UniProtKB-EC"/>
</dbReference>
<dbReference type="SUPFAM" id="SSF53790">
    <property type="entry name" value="Tetrapyrrole methylase"/>
    <property type="match status" value="1"/>
</dbReference>
<feature type="binding site" evidence="15">
    <location>
        <begin position="22"/>
        <end position="23"/>
    </location>
    <ligand>
        <name>NAD(+)</name>
        <dbReference type="ChEBI" id="CHEBI:57540"/>
    </ligand>
</feature>
<evidence type="ECO:0000313" key="21">
    <source>
        <dbReference type="Proteomes" id="UP000575898"/>
    </source>
</evidence>
<dbReference type="SUPFAM" id="SSF51735">
    <property type="entry name" value="NAD(P)-binding Rossmann-fold domains"/>
    <property type="match status" value="1"/>
</dbReference>
<dbReference type="GO" id="GO:0043115">
    <property type="term" value="F:precorrin-2 dehydrogenase activity"/>
    <property type="evidence" value="ECO:0007669"/>
    <property type="project" value="UniProtKB-UniRule"/>
</dbReference>
<proteinExistence type="inferred from homology"/>
<reference evidence="20 21" key="1">
    <citation type="submission" date="2020-08" db="EMBL/GenBank/DDBJ databases">
        <title>Genomic Encyclopedia of Type Strains, Phase IV (KMG-IV): sequencing the most valuable type-strain genomes for metagenomic binning, comparative biology and taxonomic classification.</title>
        <authorList>
            <person name="Goeker M."/>
        </authorList>
    </citation>
    <scope>NUCLEOTIDE SEQUENCE [LARGE SCALE GENOMIC DNA]</scope>
    <source>
        <strain evidence="20 21">DSM 27165</strain>
    </source>
</reference>
<comment type="catalytic activity">
    <reaction evidence="15">
        <text>uroporphyrinogen III + 2 S-adenosyl-L-methionine = precorrin-2 + 2 S-adenosyl-L-homocysteine + H(+)</text>
        <dbReference type="Rhea" id="RHEA:32459"/>
        <dbReference type="ChEBI" id="CHEBI:15378"/>
        <dbReference type="ChEBI" id="CHEBI:57308"/>
        <dbReference type="ChEBI" id="CHEBI:57856"/>
        <dbReference type="ChEBI" id="CHEBI:58827"/>
        <dbReference type="ChEBI" id="CHEBI:59789"/>
        <dbReference type="EC" id="2.1.1.107"/>
    </reaction>
</comment>
<dbReference type="GO" id="GO:0004851">
    <property type="term" value="F:uroporphyrin-III C-methyltransferase activity"/>
    <property type="evidence" value="ECO:0007669"/>
    <property type="project" value="UniProtKB-UniRule"/>
</dbReference>
<dbReference type="InterPro" id="IPR014776">
    <property type="entry name" value="4pyrrole_Mease_sub2"/>
</dbReference>
<dbReference type="EMBL" id="JACHHY010000011">
    <property type="protein sequence ID" value="MBB5018731.1"/>
    <property type="molecule type" value="Genomic_DNA"/>
</dbReference>
<feature type="active site" description="Proton acceptor" evidence="15 16">
    <location>
        <position position="250"/>
    </location>
</feature>
<dbReference type="NCBIfam" id="NF004790">
    <property type="entry name" value="PRK06136.1"/>
    <property type="match status" value="1"/>
</dbReference>
<evidence type="ECO:0000256" key="2">
    <source>
        <dbReference type="ARBA" id="ARBA00005879"/>
    </source>
</evidence>
<feature type="binding site" evidence="15">
    <location>
        <begin position="303"/>
        <end position="305"/>
    </location>
    <ligand>
        <name>S-adenosyl-L-methionine</name>
        <dbReference type="ChEBI" id="CHEBI:59789"/>
    </ligand>
</feature>
<evidence type="ECO:0000259" key="18">
    <source>
        <dbReference type="Pfam" id="PF00590"/>
    </source>
</evidence>
<comment type="pathway">
    <text evidence="14 15">Cofactor biosynthesis; adenosylcobalamin biosynthesis; precorrin-2 from uroporphyrinogen III: step 1/1.</text>
</comment>
<evidence type="ECO:0000256" key="1">
    <source>
        <dbReference type="ARBA" id="ARBA00005010"/>
    </source>
</evidence>
<dbReference type="InterPro" id="IPR037115">
    <property type="entry name" value="Sirohaem_synt_dimer_dom_sf"/>
</dbReference>
<evidence type="ECO:0000313" key="20">
    <source>
        <dbReference type="EMBL" id="MBB5018731.1"/>
    </source>
</evidence>
<dbReference type="FunFam" id="3.30.950.10:FF:000001">
    <property type="entry name" value="Siroheme synthase"/>
    <property type="match status" value="1"/>
</dbReference>
<comment type="caution">
    <text evidence="20">The sequence shown here is derived from an EMBL/GenBank/DDBJ whole genome shotgun (WGS) entry which is preliminary data.</text>
</comment>
<dbReference type="UniPathway" id="UPA00262">
    <property type="reaction ID" value="UER00211"/>
</dbReference>
<dbReference type="RefSeq" id="WP_184038471.1">
    <property type="nucleotide sequence ID" value="NZ_JACHHY010000011.1"/>
</dbReference>
<comment type="catalytic activity">
    <reaction evidence="15">
        <text>siroheme + 2 H(+) = sirohydrochlorin + Fe(2+)</text>
        <dbReference type="Rhea" id="RHEA:24360"/>
        <dbReference type="ChEBI" id="CHEBI:15378"/>
        <dbReference type="ChEBI" id="CHEBI:29033"/>
        <dbReference type="ChEBI" id="CHEBI:58351"/>
        <dbReference type="ChEBI" id="CHEBI:60052"/>
        <dbReference type="EC" id="4.99.1.4"/>
    </reaction>
</comment>
<dbReference type="InterPro" id="IPR014777">
    <property type="entry name" value="4pyrrole_Mease_sub1"/>
</dbReference>
<dbReference type="NCBIfam" id="TIGR01469">
    <property type="entry name" value="cobA_cysG_Cterm"/>
    <property type="match status" value="1"/>
</dbReference>
<dbReference type="InterPro" id="IPR006367">
    <property type="entry name" value="Sirohaem_synthase_N"/>
</dbReference>
<protein>
    <recommendedName>
        <fullName evidence="15">Siroheme synthase</fullName>
    </recommendedName>
    <domain>
        <recommendedName>
            <fullName evidence="15">Uroporphyrinogen-III C-methyltransferase</fullName>
            <shortName evidence="15">Urogen III methylase</shortName>
            <ecNumber evidence="15">2.1.1.107</ecNumber>
        </recommendedName>
        <alternativeName>
            <fullName evidence="15">SUMT</fullName>
        </alternativeName>
        <alternativeName>
            <fullName evidence="15">Uroporphyrinogen III methylase</fullName>
            <shortName evidence="15">UROM</shortName>
        </alternativeName>
    </domain>
    <domain>
        <recommendedName>
            <fullName evidence="15">Precorrin-2 dehydrogenase</fullName>
            <ecNumber evidence="15">1.3.1.76</ecNumber>
        </recommendedName>
    </domain>
    <domain>
        <recommendedName>
            <fullName evidence="15">Sirohydrochlorin ferrochelatase</fullName>
            <ecNumber evidence="15">4.99.1.4</ecNumber>
        </recommendedName>
    </domain>
</protein>
<comment type="pathway">
    <text evidence="1 15">Porphyrin-containing compound metabolism; siroheme biosynthesis; sirohydrochlorin from precorrin-2: step 1/1.</text>
</comment>
<keyword evidence="4 15" id="KW-0489">Methyltransferase</keyword>
<dbReference type="InterPro" id="IPR050161">
    <property type="entry name" value="Siro_Cobalamin_biosynth"/>
</dbReference>
<evidence type="ECO:0000256" key="6">
    <source>
        <dbReference type="ARBA" id="ARBA00022691"/>
    </source>
</evidence>
<dbReference type="FunFam" id="3.30.160.110:FF:000001">
    <property type="entry name" value="Siroheme synthase"/>
    <property type="match status" value="1"/>
</dbReference>
<evidence type="ECO:0000256" key="11">
    <source>
        <dbReference type="ARBA" id="ARBA00023268"/>
    </source>
</evidence>
<gene>
    <name evidence="15" type="primary">cysG</name>
    <name evidence="20" type="ORF">HNQ59_002024</name>
</gene>
<dbReference type="Gene3D" id="3.40.1010.10">
    <property type="entry name" value="Cobalt-precorrin-4 Transmethylase, Domain 1"/>
    <property type="match status" value="1"/>
</dbReference>
<dbReference type="Pfam" id="PF00590">
    <property type="entry name" value="TP_methylase"/>
    <property type="match status" value="1"/>
</dbReference>
<feature type="binding site" evidence="15">
    <location>
        <position position="308"/>
    </location>
    <ligand>
        <name>S-adenosyl-L-methionine</name>
        <dbReference type="ChEBI" id="CHEBI:59789"/>
    </ligand>
</feature>
<evidence type="ECO:0000256" key="8">
    <source>
        <dbReference type="ARBA" id="ARBA00023027"/>
    </source>
</evidence>
<dbReference type="GO" id="GO:0051287">
    <property type="term" value="F:NAD binding"/>
    <property type="evidence" value="ECO:0007669"/>
    <property type="project" value="InterPro"/>
</dbReference>
<keyword evidence="6 15" id="KW-0949">S-adenosyl-L-methionine</keyword>
<dbReference type="Gene3D" id="3.30.160.110">
    <property type="entry name" value="Siroheme synthase, domain 2"/>
    <property type="match status" value="1"/>
</dbReference>
<keyword evidence="9 15" id="KW-0456">Lyase</keyword>
<comment type="similarity">
    <text evidence="2 17">Belongs to the precorrin methyltransferase family.</text>
</comment>
<dbReference type="Proteomes" id="UP000575898">
    <property type="component" value="Unassembled WGS sequence"/>
</dbReference>
<dbReference type="SUPFAM" id="SSF75615">
    <property type="entry name" value="Siroheme synthase middle domains-like"/>
    <property type="match status" value="1"/>
</dbReference>
<keyword evidence="11 15" id="KW-0511">Multifunctional enzyme</keyword>
<dbReference type="InterPro" id="IPR012409">
    <property type="entry name" value="Sirohaem_synth"/>
</dbReference>
<dbReference type="Gene3D" id="3.30.950.10">
    <property type="entry name" value="Methyltransferase, Cobalt-precorrin-4 Transmethylase, Domain 2"/>
    <property type="match status" value="1"/>
</dbReference>
<comment type="catalytic activity">
    <reaction evidence="13 15">
        <text>precorrin-2 + NAD(+) = sirohydrochlorin + NADH + 2 H(+)</text>
        <dbReference type="Rhea" id="RHEA:15613"/>
        <dbReference type="ChEBI" id="CHEBI:15378"/>
        <dbReference type="ChEBI" id="CHEBI:57540"/>
        <dbReference type="ChEBI" id="CHEBI:57945"/>
        <dbReference type="ChEBI" id="CHEBI:58351"/>
        <dbReference type="ChEBI" id="CHEBI:58827"/>
        <dbReference type="EC" id="1.3.1.76"/>
    </reaction>
</comment>
<dbReference type="HAMAP" id="MF_01646">
    <property type="entry name" value="Siroheme_synth"/>
    <property type="match status" value="1"/>
</dbReference>
<dbReference type="PIRSF" id="PIRSF036426">
    <property type="entry name" value="Sirohaem_synth"/>
    <property type="match status" value="1"/>
</dbReference>
<dbReference type="EC" id="2.1.1.107" evidence="15"/>
<dbReference type="Gene3D" id="1.10.8.210">
    <property type="entry name" value="Sirohaem synthase, dimerisation domain"/>
    <property type="match status" value="1"/>
</dbReference>
<evidence type="ECO:0000256" key="15">
    <source>
        <dbReference type="HAMAP-Rule" id="MF_01646"/>
    </source>
</evidence>
<dbReference type="EC" id="1.3.1.76" evidence="15"/>
<feature type="binding site" evidence="15">
    <location>
        <position position="227"/>
    </location>
    <ligand>
        <name>S-adenosyl-L-methionine</name>
        <dbReference type="ChEBI" id="CHEBI:59789"/>
    </ligand>
</feature>
<comment type="caution">
    <text evidence="15">Lacks conserved residue(s) required for the propagation of feature annotation.</text>
</comment>
<comment type="function">
    <text evidence="15">Multifunctional enzyme that catalyzes the SAM-dependent methylations of uroporphyrinogen III at position C-2 and C-7 to form precorrin-2 via precorrin-1. Then it catalyzes the NAD-dependent ring dehydrogenation of precorrin-2 to yield sirohydrochlorin. Finally, it catalyzes the ferrochelation of sirohydrochlorin to yield siroheme.</text>
</comment>
<evidence type="ECO:0000256" key="9">
    <source>
        <dbReference type="ARBA" id="ARBA00023239"/>
    </source>
</evidence>
<dbReference type="GO" id="GO:0019354">
    <property type="term" value="P:siroheme biosynthetic process"/>
    <property type="evidence" value="ECO:0007669"/>
    <property type="project" value="UniProtKB-UniRule"/>
</dbReference>
<comment type="similarity">
    <text evidence="15">In the C-terminal section; belongs to the precorrin methyltransferase family.</text>
</comment>
<evidence type="ECO:0000256" key="12">
    <source>
        <dbReference type="ARBA" id="ARBA00025705"/>
    </source>
</evidence>
<organism evidence="20 21">
    <name type="scientific">Chitinivorax tropicus</name>
    <dbReference type="NCBI Taxonomy" id="714531"/>
    <lineage>
        <taxon>Bacteria</taxon>
        <taxon>Pseudomonadati</taxon>
        <taxon>Pseudomonadota</taxon>
        <taxon>Betaproteobacteria</taxon>
        <taxon>Chitinivorax</taxon>
    </lineage>
</organism>
<dbReference type="NCBIfam" id="NF007922">
    <property type="entry name" value="PRK10637.1"/>
    <property type="match status" value="1"/>
</dbReference>
<keyword evidence="10 15" id="KW-0627">Porphyrin biosynthesis</keyword>
<evidence type="ECO:0000256" key="14">
    <source>
        <dbReference type="ARBA" id="ARBA00060548"/>
    </source>
</evidence>
<name>A0A840MU80_9PROT</name>
<dbReference type="AlphaFoldDB" id="A0A840MU80"/>
<keyword evidence="8 15" id="KW-0520">NAD</keyword>
<dbReference type="Pfam" id="PF10414">
    <property type="entry name" value="CysG_dimeriser"/>
    <property type="match status" value="1"/>
</dbReference>
<feature type="active site" description="Proton donor" evidence="15 16">
    <location>
        <position position="272"/>
    </location>
</feature>
<dbReference type="Pfam" id="PF13241">
    <property type="entry name" value="NAD_binding_7"/>
    <property type="match status" value="1"/>
</dbReference>
<accession>A0A840MU80</accession>
<dbReference type="GO" id="GO:0009236">
    <property type="term" value="P:cobalamin biosynthetic process"/>
    <property type="evidence" value="ECO:0007669"/>
    <property type="project" value="UniProtKB-UniRule"/>
</dbReference>
<feature type="domain" description="Sirohaem synthase dimerisation" evidence="19">
    <location>
        <begin position="151"/>
        <end position="207"/>
    </location>
</feature>
<feature type="domain" description="Tetrapyrrole methylase" evidence="18">
    <location>
        <begin position="219"/>
        <end position="431"/>
    </location>
</feature>
<feature type="binding site" evidence="15">
    <location>
        <position position="416"/>
    </location>
    <ligand>
        <name>S-adenosyl-L-methionine</name>
        <dbReference type="ChEBI" id="CHEBI:59789"/>
    </ligand>
</feature>
<dbReference type="InterPro" id="IPR035996">
    <property type="entry name" value="4pyrrol_Methylase_sf"/>
</dbReference>
<sequence>MDHFPIFMNLKGRPCVVVGGGDVAARKAGLLAKAGANLTLVSPTLTAGLAEEAQAGRLAHIAEPFHPSHLDEAILAIAATDDMQVNKAVADAAQSRRIPVNVVDQPALCSFIMPAIIDRSPVVIAVSTGGGVPVLARLLRAKLETMIPATYGDLARLATEFRERVKKRFTSVSARRIFWEDVLQGHVAEKVFAGNLDAGRHLLEQALTNMDQPEQPTGTVYLIGGGPGNPDLLTFRALRLMQQADVVLHDALVAPEIVDLCRRDAERIYVGKQSSNHALPQHEINQLLVHLAQQGKRVARLKGGDPFIFGRGGEEIETLVEHNIPFEVVPGITSAQGASSYAGIPLTHRDHAQSCTFVTGHRRDGTGAVDLDWPSLTRPEQTVVVYMGVGQLPDICQQMITHGRAADTPAAIIERATTDKQRVIIGTLANLPDHAVQQRVKAPALIVIGGVVTLHDKLKWFKTASLQAE</sequence>